<dbReference type="EC" id="2.7.1.-" evidence="6"/>
<gene>
    <name evidence="6" type="ORF">ACFSBW_03230</name>
</gene>
<evidence type="ECO:0000313" key="6">
    <source>
        <dbReference type="EMBL" id="MFD1640889.1"/>
    </source>
</evidence>
<evidence type="ECO:0000256" key="3">
    <source>
        <dbReference type="RuleBase" id="RU003733"/>
    </source>
</evidence>
<dbReference type="PANTHER" id="PTHR43095:SF3">
    <property type="entry name" value="L-XYLULOSE_3-KETO-L-GULONATE KINASE"/>
    <property type="match status" value="1"/>
</dbReference>
<dbReference type="InterPro" id="IPR043129">
    <property type="entry name" value="ATPase_NBD"/>
</dbReference>
<keyword evidence="7" id="KW-1185">Reference proteome</keyword>
<keyword evidence="1 3" id="KW-0808">Transferase</keyword>
<proteinExistence type="inferred from homology"/>
<sequence length="522" mass="56208">MSQVLIGVDAGTTVIKAVAFSLDGEELHHHSLDNAVDSPEPGYAEQSMAATWETTAEVLQEVVDQLDSDDEILSVGVTAQGDGCWLLDEDNEPIRPAILWSDSRANSIVSEWADQGISQEIYDICGGGLFPGSSLTILQWLKDHEPETFAQIGTVFWCKDWLKYKLTDEIVSDPSDMSLPYLDIETVEYEDRVLELAGLESVADALPPITNGDEIIGEVTDTAAERTGIPEGTPVVSGMFDVPASGIGSGASAAGDGSSVVGTTSLNQTILDEPYKGSTPVGITAALGVEGLWARFMASMTGTPNLDWALEEIMAFSQFDLVEMAVGEIPVGSDGIIYHPFLSSAGERAPFSDPNARAQFMGLSQEHTQAHLVRAVYEGISLAMRDCYEHLPYDTDEIFLSGGGANSDFWCQMFADALDASIAVPNGSEFGAQGAAILAGIGVGVYEDLQSAVDRTSSVERSFEPRPEKAQQYDRWYDVYKEAYEATFDVWSHRAEAVDDLEAMRASAASEQPSSVTEEADD</sequence>
<evidence type="ECO:0000313" key="7">
    <source>
        <dbReference type="Proteomes" id="UP001597052"/>
    </source>
</evidence>
<dbReference type="InterPro" id="IPR018483">
    <property type="entry name" value="Carb_kinase_FGGY_CS"/>
</dbReference>
<evidence type="ECO:0000256" key="2">
    <source>
        <dbReference type="ARBA" id="ARBA00022777"/>
    </source>
</evidence>
<protein>
    <submittedName>
        <fullName evidence="6">FGGY-family carbohydrate kinase</fullName>
        <ecNumber evidence="6">2.7.1.-</ecNumber>
    </submittedName>
</protein>
<evidence type="ECO:0000256" key="1">
    <source>
        <dbReference type="ARBA" id="ARBA00022679"/>
    </source>
</evidence>
<dbReference type="GO" id="GO:0016301">
    <property type="term" value="F:kinase activity"/>
    <property type="evidence" value="ECO:0007669"/>
    <property type="project" value="UniProtKB-KW"/>
</dbReference>
<dbReference type="Pfam" id="PF02782">
    <property type="entry name" value="FGGY_C"/>
    <property type="match status" value="1"/>
</dbReference>
<dbReference type="PIRSF" id="PIRSF000538">
    <property type="entry name" value="GlpK"/>
    <property type="match status" value="1"/>
</dbReference>
<dbReference type="PANTHER" id="PTHR43095">
    <property type="entry name" value="SUGAR KINASE"/>
    <property type="match status" value="1"/>
</dbReference>
<organism evidence="6 7">
    <name type="scientific">Halohasta litorea</name>
    <dbReference type="NCBI Taxonomy" id="869891"/>
    <lineage>
        <taxon>Archaea</taxon>
        <taxon>Methanobacteriati</taxon>
        <taxon>Methanobacteriota</taxon>
        <taxon>Stenosarchaea group</taxon>
        <taxon>Halobacteria</taxon>
        <taxon>Halobacteriales</taxon>
        <taxon>Haloferacaceae</taxon>
        <taxon>Halohasta</taxon>
    </lineage>
</organism>
<dbReference type="Pfam" id="PF00370">
    <property type="entry name" value="FGGY_N"/>
    <property type="match status" value="1"/>
</dbReference>
<feature type="domain" description="Carbohydrate kinase FGGY C-terminal" evidence="5">
    <location>
        <begin position="259"/>
        <end position="441"/>
    </location>
</feature>
<reference evidence="6 7" key="1">
    <citation type="journal article" date="2019" name="Int. J. Syst. Evol. Microbiol.">
        <title>The Global Catalogue of Microorganisms (GCM) 10K type strain sequencing project: providing services to taxonomists for standard genome sequencing and annotation.</title>
        <authorList>
            <consortium name="The Broad Institute Genomics Platform"/>
            <consortium name="The Broad Institute Genome Sequencing Center for Infectious Disease"/>
            <person name="Wu L."/>
            <person name="Ma J."/>
        </authorList>
    </citation>
    <scope>NUCLEOTIDE SEQUENCE [LARGE SCALE GENOMIC DNA]</scope>
    <source>
        <strain evidence="6 7">CGMCC 1.10593</strain>
    </source>
</reference>
<dbReference type="CDD" id="cd24121">
    <property type="entry name" value="ASKHA_NBD_FGGY_BaEryA-like"/>
    <property type="match status" value="1"/>
</dbReference>
<dbReference type="Gene3D" id="3.30.420.40">
    <property type="match status" value="2"/>
</dbReference>
<dbReference type="RefSeq" id="WP_256394582.1">
    <property type="nucleotide sequence ID" value="NZ_JANHDJ010000001.1"/>
</dbReference>
<dbReference type="Proteomes" id="UP001597052">
    <property type="component" value="Unassembled WGS sequence"/>
</dbReference>
<dbReference type="InterPro" id="IPR000577">
    <property type="entry name" value="Carb_kinase_FGGY"/>
</dbReference>
<evidence type="ECO:0000259" key="4">
    <source>
        <dbReference type="Pfam" id="PF00370"/>
    </source>
</evidence>
<comment type="similarity">
    <text evidence="3">Belongs to the FGGY kinase family.</text>
</comment>
<dbReference type="InterPro" id="IPR050406">
    <property type="entry name" value="FGGY_Carb_Kinase"/>
</dbReference>
<dbReference type="InterPro" id="IPR018484">
    <property type="entry name" value="FGGY_N"/>
</dbReference>
<comment type="caution">
    <text evidence="6">The sequence shown here is derived from an EMBL/GenBank/DDBJ whole genome shotgun (WGS) entry which is preliminary data.</text>
</comment>
<dbReference type="EMBL" id="JBHUDM010000001">
    <property type="protein sequence ID" value="MFD1640889.1"/>
    <property type="molecule type" value="Genomic_DNA"/>
</dbReference>
<keyword evidence="2 3" id="KW-0418">Kinase</keyword>
<dbReference type="AlphaFoldDB" id="A0ABD6D6G3"/>
<dbReference type="PROSITE" id="PS00445">
    <property type="entry name" value="FGGY_KINASES_2"/>
    <property type="match status" value="1"/>
</dbReference>
<name>A0ABD6D6G3_9EURY</name>
<feature type="domain" description="Carbohydrate kinase FGGY N-terminal" evidence="4">
    <location>
        <begin position="5"/>
        <end position="248"/>
    </location>
</feature>
<dbReference type="SUPFAM" id="SSF53067">
    <property type="entry name" value="Actin-like ATPase domain"/>
    <property type="match status" value="2"/>
</dbReference>
<accession>A0ABD6D6G3</accession>
<dbReference type="InterPro" id="IPR018485">
    <property type="entry name" value="FGGY_C"/>
</dbReference>
<evidence type="ECO:0000259" key="5">
    <source>
        <dbReference type="Pfam" id="PF02782"/>
    </source>
</evidence>